<reference evidence="2 3" key="1">
    <citation type="submission" date="2016-03" db="EMBL/GenBank/DDBJ databases">
        <title>Trachymyrmex septentrionalis WGS genome.</title>
        <authorList>
            <person name="Nygaard S."/>
            <person name="Hu H."/>
            <person name="Boomsma J."/>
            <person name="Zhang G."/>
        </authorList>
    </citation>
    <scope>NUCLEOTIDE SEQUENCE [LARGE SCALE GENOMIC DNA]</scope>
    <source>
        <strain evidence="2">Tsep2-gDNA-1</strain>
        <tissue evidence="2">Whole body</tissue>
    </source>
</reference>
<sequence length="52" mass="5665">MCLSHQLDEGERESGEIVKGRTAGLGARHRTTTPGRTRGHAARTPISLHVPY</sequence>
<dbReference type="AlphaFoldDB" id="A0A195EYX8"/>
<dbReference type="Proteomes" id="UP000078541">
    <property type="component" value="Unassembled WGS sequence"/>
</dbReference>
<accession>A0A195EYX8</accession>
<feature type="compositionally biased region" description="Basic and acidic residues" evidence="1">
    <location>
        <begin position="1"/>
        <end position="19"/>
    </location>
</feature>
<gene>
    <name evidence="2" type="ORF">ALC56_12560</name>
</gene>
<evidence type="ECO:0000313" key="2">
    <source>
        <dbReference type="EMBL" id="KYN33084.1"/>
    </source>
</evidence>
<organism evidence="2 3">
    <name type="scientific">Trachymyrmex septentrionalis</name>
    <dbReference type="NCBI Taxonomy" id="34720"/>
    <lineage>
        <taxon>Eukaryota</taxon>
        <taxon>Metazoa</taxon>
        <taxon>Ecdysozoa</taxon>
        <taxon>Arthropoda</taxon>
        <taxon>Hexapoda</taxon>
        <taxon>Insecta</taxon>
        <taxon>Pterygota</taxon>
        <taxon>Neoptera</taxon>
        <taxon>Endopterygota</taxon>
        <taxon>Hymenoptera</taxon>
        <taxon>Apocrita</taxon>
        <taxon>Aculeata</taxon>
        <taxon>Formicoidea</taxon>
        <taxon>Formicidae</taxon>
        <taxon>Myrmicinae</taxon>
        <taxon>Trachymyrmex</taxon>
    </lineage>
</organism>
<evidence type="ECO:0000256" key="1">
    <source>
        <dbReference type="SAM" id="MobiDB-lite"/>
    </source>
</evidence>
<proteinExistence type="predicted"/>
<protein>
    <submittedName>
        <fullName evidence="2">Uncharacterized protein</fullName>
    </submittedName>
</protein>
<name>A0A195EYX8_9HYME</name>
<feature type="region of interest" description="Disordered" evidence="1">
    <location>
        <begin position="1"/>
        <end position="52"/>
    </location>
</feature>
<keyword evidence="3" id="KW-1185">Reference proteome</keyword>
<feature type="compositionally biased region" description="Basic residues" evidence="1">
    <location>
        <begin position="27"/>
        <end position="41"/>
    </location>
</feature>
<evidence type="ECO:0000313" key="3">
    <source>
        <dbReference type="Proteomes" id="UP000078541"/>
    </source>
</evidence>
<dbReference type="EMBL" id="KQ981914">
    <property type="protein sequence ID" value="KYN33084.1"/>
    <property type="molecule type" value="Genomic_DNA"/>
</dbReference>